<evidence type="ECO:0000313" key="9">
    <source>
        <dbReference type="Proteomes" id="UP000035760"/>
    </source>
</evidence>
<sequence length="280" mass="30601">MQTKAFFQSFAAILLWSFLAYLAIRLSKIPPFLLVGLALSIGSLCSIHKIYLWRVSIPILALGIYGFFGFHFCLFMALRHAPPVEANLINYLWPLLIIVLTPLFLPKYHLTVRHLVAAALGFFGTALIVTGGTINLHFEYLTGYLFAGISAFIWASYSLLTKRVSPFCNEAIGFFCLSAGVLSLAIHFFIEDSYSISLDELWILLILGLGPMGAAFFFWDAALKNGDPRVIGSLAYLTPLLSTAVLISTGSGRFTLLSAIAMVLIVGGAIIGTVSSKFTQ</sequence>
<dbReference type="InterPro" id="IPR037185">
    <property type="entry name" value="EmrE-like"/>
</dbReference>
<evidence type="ECO:0000256" key="6">
    <source>
        <dbReference type="SAM" id="Phobius"/>
    </source>
</evidence>
<feature type="transmembrane region" description="Helical" evidence="6">
    <location>
        <begin position="254"/>
        <end position="274"/>
    </location>
</feature>
<feature type="transmembrane region" description="Helical" evidence="6">
    <location>
        <begin position="172"/>
        <end position="190"/>
    </location>
</feature>
<evidence type="ECO:0000256" key="4">
    <source>
        <dbReference type="ARBA" id="ARBA00022989"/>
    </source>
</evidence>
<keyword evidence="4 6" id="KW-1133">Transmembrane helix</keyword>
<organism evidence="8 9">
    <name type="scientific">Candidatus Competibacter denitrificans Run_A_D11</name>
    <dbReference type="NCBI Taxonomy" id="1400863"/>
    <lineage>
        <taxon>Bacteria</taxon>
        <taxon>Pseudomonadati</taxon>
        <taxon>Pseudomonadota</taxon>
        <taxon>Gammaproteobacteria</taxon>
        <taxon>Candidatus Competibacteraceae</taxon>
        <taxon>Candidatus Competibacter</taxon>
    </lineage>
</organism>
<dbReference type="InterPro" id="IPR000620">
    <property type="entry name" value="EamA_dom"/>
</dbReference>
<keyword evidence="3 6" id="KW-0812">Transmembrane</keyword>
<name>W6M6N8_9GAMM</name>
<feature type="transmembrane region" description="Helical" evidence="6">
    <location>
        <begin position="91"/>
        <end position="108"/>
    </location>
</feature>
<feature type="transmembrane region" description="Helical" evidence="6">
    <location>
        <begin position="230"/>
        <end position="248"/>
    </location>
</feature>
<reference evidence="8" key="1">
    <citation type="submission" date="2013-07" db="EMBL/GenBank/DDBJ databases">
        <authorList>
            <person name="McIlroy S."/>
        </authorList>
    </citation>
    <scope>NUCLEOTIDE SEQUENCE [LARGE SCALE GENOMIC DNA]</scope>
    <source>
        <strain evidence="8">Run_A_D11</strain>
    </source>
</reference>
<keyword evidence="5 6" id="KW-0472">Membrane</keyword>
<dbReference type="Proteomes" id="UP000035760">
    <property type="component" value="Unassembled WGS sequence"/>
</dbReference>
<dbReference type="Pfam" id="PF00892">
    <property type="entry name" value="EamA"/>
    <property type="match status" value="2"/>
</dbReference>
<evidence type="ECO:0000256" key="1">
    <source>
        <dbReference type="ARBA" id="ARBA00004651"/>
    </source>
</evidence>
<dbReference type="InterPro" id="IPR050638">
    <property type="entry name" value="AA-Vitamin_Transporters"/>
</dbReference>
<dbReference type="SUPFAM" id="SSF103481">
    <property type="entry name" value="Multidrug resistance efflux transporter EmrE"/>
    <property type="match status" value="2"/>
</dbReference>
<evidence type="ECO:0000313" key="8">
    <source>
        <dbReference type="EMBL" id="CDI03576.1"/>
    </source>
</evidence>
<feature type="transmembrane region" description="Helical" evidence="6">
    <location>
        <begin position="115"/>
        <end position="134"/>
    </location>
</feature>
<dbReference type="PANTHER" id="PTHR32322:SF18">
    <property type="entry name" value="S-ADENOSYLMETHIONINE_S-ADENOSYLHOMOCYSTEINE TRANSPORTER"/>
    <property type="match status" value="1"/>
</dbReference>
<feature type="domain" description="EamA" evidence="7">
    <location>
        <begin position="9"/>
        <end position="130"/>
    </location>
</feature>
<dbReference type="AlphaFoldDB" id="W6M6N8"/>
<accession>W6M6N8</accession>
<dbReference type="PANTHER" id="PTHR32322">
    <property type="entry name" value="INNER MEMBRANE TRANSPORTER"/>
    <property type="match status" value="1"/>
</dbReference>
<keyword evidence="9" id="KW-1185">Reference proteome</keyword>
<dbReference type="OrthoDB" id="7065924at2"/>
<dbReference type="EMBL" id="CBTJ020000068">
    <property type="protein sequence ID" value="CDI03576.1"/>
    <property type="molecule type" value="Genomic_DNA"/>
</dbReference>
<evidence type="ECO:0000259" key="7">
    <source>
        <dbReference type="Pfam" id="PF00892"/>
    </source>
</evidence>
<feature type="transmembrane region" description="Helical" evidence="6">
    <location>
        <begin position="202"/>
        <end position="223"/>
    </location>
</feature>
<feature type="domain" description="EamA" evidence="7">
    <location>
        <begin position="142"/>
        <end position="271"/>
    </location>
</feature>
<evidence type="ECO:0000256" key="5">
    <source>
        <dbReference type="ARBA" id="ARBA00023136"/>
    </source>
</evidence>
<comment type="caution">
    <text evidence="8">The sequence shown here is derived from an EMBL/GenBank/DDBJ whole genome shotgun (WGS) entry which is preliminary data.</text>
</comment>
<evidence type="ECO:0000256" key="2">
    <source>
        <dbReference type="ARBA" id="ARBA00022475"/>
    </source>
</evidence>
<gene>
    <name evidence="8" type="ORF">BN873_590026</name>
</gene>
<keyword evidence="2" id="KW-1003">Cell membrane</keyword>
<evidence type="ECO:0000256" key="3">
    <source>
        <dbReference type="ARBA" id="ARBA00022692"/>
    </source>
</evidence>
<feature type="transmembrane region" description="Helical" evidence="6">
    <location>
        <begin position="32"/>
        <end position="52"/>
    </location>
</feature>
<dbReference type="RefSeq" id="WP_048674374.1">
    <property type="nucleotide sequence ID" value="NZ_CBTJ020000068.1"/>
</dbReference>
<protein>
    <recommendedName>
        <fullName evidence="7">EamA domain-containing protein</fullName>
    </recommendedName>
</protein>
<dbReference type="GO" id="GO:0005886">
    <property type="term" value="C:plasma membrane"/>
    <property type="evidence" value="ECO:0007669"/>
    <property type="project" value="UniProtKB-SubCell"/>
</dbReference>
<feature type="transmembrane region" description="Helical" evidence="6">
    <location>
        <begin position="59"/>
        <end position="79"/>
    </location>
</feature>
<dbReference type="STRING" id="1400863.BN873_590026"/>
<proteinExistence type="predicted"/>
<reference evidence="8" key="2">
    <citation type="submission" date="2014-03" db="EMBL/GenBank/DDBJ databases">
        <title>Candidatus Competibacter-lineage genomes retrieved from metagenomes reveal functional metabolic diversity.</title>
        <authorList>
            <person name="McIlroy S.J."/>
            <person name="Albertsen M."/>
            <person name="Andresen E.K."/>
            <person name="Saunders A.M."/>
            <person name="Kristiansen R."/>
            <person name="Stokholm-Bjerregaard M."/>
            <person name="Nielsen K.L."/>
            <person name="Nielsen P.H."/>
        </authorList>
    </citation>
    <scope>NUCLEOTIDE SEQUENCE</scope>
    <source>
        <strain evidence="8">Run_A_D11</strain>
    </source>
</reference>
<comment type="subcellular location">
    <subcellularLocation>
        <location evidence="1">Cell membrane</location>
        <topology evidence="1">Multi-pass membrane protein</topology>
    </subcellularLocation>
</comment>
<feature type="transmembrane region" description="Helical" evidence="6">
    <location>
        <begin position="140"/>
        <end position="160"/>
    </location>
</feature>